<evidence type="ECO:0000313" key="2">
    <source>
        <dbReference type="EMBL" id="EYT49308.1"/>
    </source>
</evidence>
<feature type="domain" description="Antitoxin FitA-like ribbon-helix-helix" evidence="1">
    <location>
        <begin position="3"/>
        <end position="31"/>
    </location>
</feature>
<reference evidence="2 3" key="1">
    <citation type="journal article" date="2013" name="Genome Announc.">
        <title>Draft genome sequence of an Actinobacterium, Brachybacterium muris strain UCD-AY4.</title>
        <authorList>
            <person name="Lo J.R."/>
            <person name="Lang J.M."/>
            <person name="Darling A.E."/>
            <person name="Eisen J.A."/>
            <person name="Coil D.A."/>
        </authorList>
    </citation>
    <scope>NUCLEOTIDE SEQUENCE [LARGE SCALE GENOMIC DNA]</scope>
    <source>
        <strain evidence="2 3">UCD-AY4</strain>
    </source>
</reference>
<dbReference type="Pfam" id="PF22513">
    <property type="entry name" value="FitA-like_RHH"/>
    <property type="match status" value="1"/>
</dbReference>
<dbReference type="GO" id="GO:0006355">
    <property type="term" value="P:regulation of DNA-templated transcription"/>
    <property type="evidence" value="ECO:0007669"/>
    <property type="project" value="InterPro"/>
</dbReference>
<evidence type="ECO:0000313" key="3">
    <source>
        <dbReference type="Proteomes" id="UP000019754"/>
    </source>
</evidence>
<dbReference type="STRING" id="1249481.D641_0107660"/>
<dbReference type="InterPro" id="IPR053853">
    <property type="entry name" value="FitA-like_RHH"/>
</dbReference>
<dbReference type="Proteomes" id="UP000019754">
    <property type="component" value="Unassembled WGS sequence"/>
</dbReference>
<dbReference type="HOGENOM" id="CLU_176903_1_1_11"/>
<comment type="caution">
    <text evidence="2">The sequence shown here is derived from an EMBL/GenBank/DDBJ whole genome shotgun (WGS) entry which is preliminary data.</text>
</comment>
<name>A0A022KWM0_9MICO</name>
<dbReference type="SUPFAM" id="SSF47598">
    <property type="entry name" value="Ribbon-helix-helix"/>
    <property type="match status" value="1"/>
</dbReference>
<keyword evidence="3" id="KW-1185">Reference proteome</keyword>
<organism evidence="2 3">
    <name type="scientific">Brachybacterium muris UCD-AY4</name>
    <dbReference type="NCBI Taxonomy" id="1249481"/>
    <lineage>
        <taxon>Bacteria</taxon>
        <taxon>Bacillati</taxon>
        <taxon>Actinomycetota</taxon>
        <taxon>Actinomycetes</taxon>
        <taxon>Micrococcales</taxon>
        <taxon>Dermabacteraceae</taxon>
        <taxon>Brachybacterium</taxon>
    </lineage>
</organism>
<dbReference type="AlphaFoldDB" id="A0A022KWM0"/>
<protein>
    <submittedName>
        <fullName evidence="2">Antitoxin</fullName>
    </submittedName>
</protein>
<sequence>MSTLYIRDVPDEVTATLKRRAAQEGLSLSGFVAQQLTKIASTPSNADLIDQLGAMRRDSGPDIQEILSELSNGRR</sequence>
<proteinExistence type="predicted"/>
<accession>A0A022KWM0</accession>
<dbReference type="RefSeq" id="WP_017823066.1">
    <property type="nucleotide sequence ID" value="NZ_AORC01000009.1"/>
</dbReference>
<dbReference type="OrthoDB" id="7107936at2"/>
<dbReference type="EMBL" id="AORC01000009">
    <property type="protein sequence ID" value="EYT49308.1"/>
    <property type="molecule type" value="Genomic_DNA"/>
</dbReference>
<gene>
    <name evidence="2" type="ORF">D641_0107660</name>
</gene>
<dbReference type="InterPro" id="IPR010985">
    <property type="entry name" value="Ribbon_hlx_hlx"/>
</dbReference>
<evidence type="ECO:0000259" key="1">
    <source>
        <dbReference type="Pfam" id="PF22513"/>
    </source>
</evidence>